<reference evidence="1" key="2">
    <citation type="journal article" date="2015" name="Fish Shellfish Immunol.">
        <title>Early steps in the European eel (Anguilla anguilla)-Vibrio vulnificus interaction in the gills: Role of the RtxA13 toxin.</title>
        <authorList>
            <person name="Callol A."/>
            <person name="Pajuelo D."/>
            <person name="Ebbesson L."/>
            <person name="Teles M."/>
            <person name="MacKenzie S."/>
            <person name="Amaro C."/>
        </authorList>
    </citation>
    <scope>NUCLEOTIDE SEQUENCE</scope>
</reference>
<dbReference type="EMBL" id="GBXM01020163">
    <property type="protein sequence ID" value="JAH88414.1"/>
    <property type="molecule type" value="Transcribed_RNA"/>
</dbReference>
<proteinExistence type="predicted"/>
<name>A0A0E9WDF0_ANGAN</name>
<dbReference type="AlphaFoldDB" id="A0A0E9WDF0"/>
<organism evidence="1">
    <name type="scientific">Anguilla anguilla</name>
    <name type="common">European freshwater eel</name>
    <name type="synonym">Muraena anguilla</name>
    <dbReference type="NCBI Taxonomy" id="7936"/>
    <lineage>
        <taxon>Eukaryota</taxon>
        <taxon>Metazoa</taxon>
        <taxon>Chordata</taxon>
        <taxon>Craniata</taxon>
        <taxon>Vertebrata</taxon>
        <taxon>Euteleostomi</taxon>
        <taxon>Actinopterygii</taxon>
        <taxon>Neopterygii</taxon>
        <taxon>Teleostei</taxon>
        <taxon>Anguilliformes</taxon>
        <taxon>Anguillidae</taxon>
        <taxon>Anguilla</taxon>
    </lineage>
</organism>
<sequence length="36" mass="4234">MFISENFKWNKVSCSRLLIFIGSNYFSSLSCIQRTL</sequence>
<evidence type="ECO:0000313" key="1">
    <source>
        <dbReference type="EMBL" id="JAH88414.1"/>
    </source>
</evidence>
<protein>
    <submittedName>
        <fullName evidence="1">Uncharacterized protein</fullName>
    </submittedName>
</protein>
<reference evidence="1" key="1">
    <citation type="submission" date="2014-11" db="EMBL/GenBank/DDBJ databases">
        <authorList>
            <person name="Amaro Gonzalez C."/>
        </authorList>
    </citation>
    <scope>NUCLEOTIDE SEQUENCE</scope>
</reference>
<accession>A0A0E9WDF0</accession>